<dbReference type="Proteomes" id="UP000464577">
    <property type="component" value="Chromosome"/>
</dbReference>
<keyword evidence="2" id="KW-1185">Reference proteome</keyword>
<evidence type="ECO:0000313" key="2">
    <source>
        <dbReference type="Proteomes" id="UP000464577"/>
    </source>
</evidence>
<protein>
    <submittedName>
        <fullName evidence="1">Uncharacterized protein</fullName>
    </submittedName>
</protein>
<organism evidence="1 2">
    <name type="scientific">Spirosoma endbachense</name>
    <dbReference type="NCBI Taxonomy" id="2666025"/>
    <lineage>
        <taxon>Bacteria</taxon>
        <taxon>Pseudomonadati</taxon>
        <taxon>Bacteroidota</taxon>
        <taxon>Cytophagia</taxon>
        <taxon>Cytophagales</taxon>
        <taxon>Cytophagaceae</taxon>
        <taxon>Spirosoma</taxon>
    </lineage>
</organism>
<dbReference type="RefSeq" id="WP_162391452.1">
    <property type="nucleotide sequence ID" value="NZ_CP045997.1"/>
</dbReference>
<dbReference type="KEGG" id="senf:GJR95_41185"/>
<accession>A0A6P1W917</accession>
<sequence>MKPNNLALTKEYLKALIIPSSANPYPDVVTRKAGIDFKASELHLIRNMVFSLLSGQPSFEDDILLMATLTDWNLNKLAILNWPLLVELIDKRVQ</sequence>
<name>A0A6P1W917_9BACT</name>
<proteinExistence type="predicted"/>
<reference evidence="1 2" key="1">
    <citation type="submission" date="2019-11" db="EMBL/GenBank/DDBJ databases">
        <title>Spirosoma endbachense sp. nov., isolated from a natural salt meadow.</title>
        <authorList>
            <person name="Rojas J."/>
            <person name="Ambika Manirajan B."/>
            <person name="Ratering S."/>
            <person name="Suarez C."/>
            <person name="Geissler-Plaum R."/>
            <person name="Schnell S."/>
        </authorList>
    </citation>
    <scope>NUCLEOTIDE SEQUENCE [LARGE SCALE GENOMIC DNA]</scope>
    <source>
        <strain evidence="1 2">I-24</strain>
    </source>
</reference>
<dbReference type="AlphaFoldDB" id="A0A6P1W917"/>
<gene>
    <name evidence="1" type="ORF">GJR95_41185</name>
</gene>
<dbReference type="EMBL" id="CP045997">
    <property type="protein sequence ID" value="QHW01059.1"/>
    <property type="molecule type" value="Genomic_DNA"/>
</dbReference>
<evidence type="ECO:0000313" key="1">
    <source>
        <dbReference type="EMBL" id="QHW01059.1"/>
    </source>
</evidence>